<sequence>SASEAGSPQKAKPAEYEAAAASPPTSVEDNSTVAVPAPVVAPPTPAEGNLGATRASTSYEDDGFEASEAGSPEKKPADASRAQDYTMDFDATADSNFSPPPPKRQESNEDKSSAAQQNPEGDAPAGGSDETLNTSEVERVLPGADTTYGDGEFDTDTSA</sequence>
<proteinExistence type="predicted"/>
<dbReference type="VEuPathDB" id="TriTrypDB:BSAL_48745"/>
<gene>
    <name evidence="2" type="ORF">BSAL_48745</name>
</gene>
<reference evidence="3" key="1">
    <citation type="submission" date="2015-09" db="EMBL/GenBank/DDBJ databases">
        <authorList>
            <consortium name="Pathogen Informatics"/>
        </authorList>
    </citation>
    <scope>NUCLEOTIDE SEQUENCE [LARGE SCALE GENOMIC DNA]</scope>
    <source>
        <strain evidence="3">Lake Konstanz</strain>
    </source>
</reference>
<dbReference type="AlphaFoldDB" id="A0A0S4KPR8"/>
<evidence type="ECO:0000256" key="1">
    <source>
        <dbReference type="SAM" id="MobiDB-lite"/>
    </source>
</evidence>
<feature type="non-terminal residue" evidence="2">
    <location>
        <position position="1"/>
    </location>
</feature>
<evidence type="ECO:0000313" key="2">
    <source>
        <dbReference type="EMBL" id="CUI15625.1"/>
    </source>
</evidence>
<organism evidence="2 3">
    <name type="scientific">Bodo saltans</name>
    <name type="common">Flagellated protozoan</name>
    <dbReference type="NCBI Taxonomy" id="75058"/>
    <lineage>
        <taxon>Eukaryota</taxon>
        <taxon>Discoba</taxon>
        <taxon>Euglenozoa</taxon>
        <taxon>Kinetoplastea</taxon>
        <taxon>Metakinetoplastina</taxon>
        <taxon>Eubodonida</taxon>
        <taxon>Bodonidae</taxon>
        <taxon>Bodo</taxon>
    </lineage>
</organism>
<feature type="compositionally biased region" description="Low complexity" evidence="1">
    <location>
        <begin position="8"/>
        <end position="24"/>
    </location>
</feature>
<dbReference type="Proteomes" id="UP000051952">
    <property type="component" value="Unassembled WGS sequence"/>
</dbReference>
<keyword evidence="3" id="KW-1185">Reference proteome</keyword>
<feature type="region of interest" description="Disordered" evidence="1">
    <location>
        <begin position="1"/>
        <end position="159"/>
    </location>
</feature>
<dbReference type="EMBL" id="CYKH01002252">
    <property type="protein sequence ID" value="CUI15625.1"/>
    <property type="molecule type" value="Genomic_DNA"/>
</dbReference>
<name>A0A0S4KPR8_BODSA</name>
<evidence type="ECO:0000313" key="3">
    <source>
        <dbReference type="Proteomes" id="UP000051952"/>
    </source>
</evidence>
<feature type="compositionally biased region" description="Basic and acidic residues" evidence="1">
    <location>
        <begin position="103"/>
        <end position="112"/>
    </location>
</feature>
<accession>A0A0S4KPR8</accession>
<protein>
    <submittedName>
        <fullName evidence="2">Uncharacterized protein</fullName>
    </submittedName>
</protein>